<dbReference type="EC" id="3.1.-.-" evidence="4"/>
<sequence>MHRLLTGPLTLERVTIPIVGLSPDHQGLRLVQLSDFHWDGLRLSPWLLRRAIAQSNAMTPDLVMLTGDFVTKEPTPIHELARHLATLESRYGVYAVLGNHDNFSLKERLTIIEGLQQAGIQVLWNQIAYPLGPGLAVVGLADLWSREFAPALAIRVLGPPMPASGAVS</sequence>
<dbReference type="InterPro" id="IPR029052">
    <property type="entry name" value="Metallo-depent_PP-like"/>
</dbReference>
<organism evidence="4 5">
    <name type="scientific">Halomicronema hongdechloris C2206</name>
    <dbReference type="NCBI Taxonomy" id="1641165"/>
    <lineage>
        <taxon>Bacteria</taxon>
        <taxon>Bacillati</taxon>
        <taxon>Cyanobacteriota</taxon>
        <taxon>Cyanophyceae</taxon>
        <taxon>Nodosilineales</taxon>
        <taxon>Nodosilineaceae</taxon>
        <taxon>Halomicronema</taxon>
    </lineage>
</organism>
<keyword evidence="2 4" id="KW-0378">Hydrolase</keyword>
<gene>
    <name evidence="4" type="ORF">XM38_017150</name>
</gene>
<dbReference type="AlphaFoldDB" id="A0A1Z3HKE3"/>
<dbReference type="PANTHER" id="PTHR31302:SF31">
    <property type="entry name" value="PHOSPHODIESTERASE YAEI"/>
    <property type="match status" value="1"/>
</dbReference>
<name>A0A1Z3HKE3_9CYAN</name>
<dbReference type="InterPro" id="IPR004843">
    <property type="entry name" value="Calcineurin-like_PHP"/>
</dbReference>
<dbReference type="Gene3D" id="3.60.21.10">
    <property type="match status" value="1"/>
</dbReference>
<reference evidence="4 5" key="1">
    <citation type="journal article" date="2016" name="Biochim. Biophys. Acta">
        <title>Characterization of red-shifted phycobilisomes isolated from the chlorophyll f-containing cyanobacterium Halomicronema hongdechloris.</title>
        <authorList>
            <person name="Li Y."/>
            <person name="Lin Y."/>
            <person name="Garvey C.J."/>
            <person name="Birch D."/>
            <person name="Corkery R.W."/>
            <person name="Loughlin P.C."/>
            <person name="Scheer H."/>
            <person name="Willows R.D."/>
            <person name="Chen M."/>
        </authorList>
    </citation>
    <scope>NUCLEOTIDE SEQUENCE [LARGE SCALE GENOMIC DNA]</scope>
    <source>
        <strain evidence="4 5">C2206</strain>
    </source>
</reference>
<proteinExistence type="predicted"/>
<dbReference type="GO" id="GO:0046872">
    <property type="term" value="F:metal ion binding"/>
    <property type="evidence" value="ECO:0007669"/>
    <property type="project" value="UniProtKB-KW"/>
</dbReference>
<evidence type="ECO:0000259" key="3">
    <source>
        <dbReference type="Pfam" id="PF00149"/>
    </source>
</evidence>
<dbReference type="KEGG" id="hhg:XM38_017150"/>
<keyword evidence="5" id="KW-1185">Reference proteome</keyword>
<dbReference type="PANTHER" id="PTHR31302">
    <property type="entry name" value="TRANSMEMBRANE PROTEIN WITH METALLOPHOSPHOESTERASE DOMAIN-RELATED"/>
    <property type="match status" value="1"/>
</dbReference>
<evidence type="ECO:0000313" key="5">
    <source>
        <dbReference type="Proteomes" id="UP000191901"/>
    </source>
</evidence>
<dbReference type="SUPFAM" id="SSF56300">
    <property type="entry name" value="Metallo-dependent phosphatases"/>
    <property type="match status" value="1"/>
</dbReference>
<evidence type="ECO:0000256" key="1">
    <source>
        <dbReference type="ARBA" id="ARBA00022723"/>
    </source>
</evidence>
<dbReference type="GO" id="GO:0009245">
    <property type="term" value="P:lipid A biosynthetic process"/>
    <property type="evidence" value="ECO:0007669"/>
    <property type="project" value="TreeGrafter"/>
</dbReference>
<dbReference type="Pfam" id="PF00149">
    <property type="entry name" value="Metallophos"/>
    <property type="match status" value="1"/>
</dbReference>
<protein>
    <submittedName>
        <fullName evidence="4">Metallophosphoesterase</fullName>
        <ecNumber evidence="4">3.1.-.-</ecNumber>
    </submittedName>
</protein>
<dbReference type="Proteomes" id="UP000191901">
    <property type="component" value="Chromosome"/>
</dbReference>
<dbReference type="GO" id="GO:0008758">
    <property type="term" value="F:UDP-2,3-diacylglucosamine hydrolase activity"/>
    <property type="evidence" value="ECO:0007669"/>
    <property type="project" value="TreeGrafter"/>
</dbReference>
<evidence type="ECO:0000313" key="4">
    <source>
        <dbReference type="EMBL" id="ASC70768.1"/>
    </source>
</evidence>
<dbReference type="EMBL" id="CP021983">
    <property type="protein sequence ID" value="ASC70768.1"/>
    <property type="molecule type" value="Genomic_DNA"/>
</dbReference>
<evidence type="ECO:0000256" key="2">
    <source>
        <dbReference type="ARBA" id="ARBA00022801"/>
    </source>
</evidence>
<dbReference type="GO" id="GO:0016020">
    <property type="term" value="C:membrane"/>
    <property type="evidence" value="ECO:0007669"/>
    <property type="project" value="GOC"/>
</dbReference>
<feature type="domain" description="Calcineurin-like phosphoesterase" evidence="3">
    <location>
        <begin position="28"/>
        <end position="105"/>
    </location>
</feature>
<dbReference type="InterPro" id="IPR051158">
    <property type="entry name" value="Metallophosphoesterase_sf"/>
</dbReference>
<keyword evidence="1" id="KW-0479">Metal-binding</keyword>
<accession>A0A1Z3HKE3</accession>